<evidence type="ECO:0000313" key="1">
    <source>
        <dbReference type="EMBL" id="ABD25074.1"/>
    </source>
</evidence>
<protein>
    <submittedName>
        <fullName evidence="1">Uncharacterized protein</fullName>
    </submittedName>
</protein>
<dbReference type="STRING" id="279238.Saro_0627"/>
<accession>Q2GAP9</accession>
<evidence type="ECO:0000313" key="2">
    <source>
        <dbReference type="Proteomes" id="UP000009134"/>
    </source>
</evidence>
<dbReference type="Proteomes" id="UP000009134">
    <property type="component" value="Chromosome"/>
</dbReference>
<sequence>MAEPHCPRCDDTGFCHHASFRMYPCAPRQEARVAIAAAEAAANAAAELLRFAREGEDSSCFAFAEETVALLASAMQAALRLEYPRACILAAEHEDQTSPEAINQMLGALTRFLEVFEP</sequence>
<proteinExistence type="predicted"/>
<dbReference type="KEGG" id="nar:Saro_0627"/>
<keyword evidence="2" id="KW-1185">Reference proteome</keyword>
<dbReference type="EMBL" id="CP000248">
    <property type="protein sequence ID" value="ABD25074.1"/>
    <property type="molecule type" value="Genomic_DNA"/>
</dbReference>
<reference evidence="2" key="1">
    <citation type="submission" date="2006-01" db="EMBL/GenBank/DDBJ databases">
        <title>Complete sequence of Novosphingobium aromaticivorans DSM 12444.</title>
        <authorList>
            <consortium name="US DOE Joint Genome Institute"/>
            <person name="Copeland A."/>
            <person name="Lucas S."/>
            <person name="Lapidus A."/>
            <person name="Barry K."/>
            <person name="Detter J.C."/>
            <person name="Glavina T."/>
            <person name="Hammon N."/>
            <person name="Israni S."/>
            <person name="Pitluck S."/>
            <person name="Chain P."/>
            <person name="Malfatti S."/>
            <person name="Shin M."/>
            <person name="Vergez L."/>
            <person name="Schmutz J."/>
            <person name="Larimer F."/>
            <person name="Land M."/>
            <person name="Kyrpides N."/>
            <person name="Ivanova N."/>
            <person name="Fredrickson J."/>
            <person name="Balkwill D."/>
            <person name="Romine M.F."/>
            <person name="Richardson P."/>
        </authorList>
    </citation>
    <scope>NUCLEOTIDE SEQUENCE [LARGE SCALE GENOMIC DNA]</scope>
    <source>
        <strain evidence="2">ATCC 700278 / DSM 12444 / CCUG 56034 / CIP 105152 / NBRC 16084 / F199</strain>
    </source>
</reference>
<dbReference type="HOGENOM" id="CLU_2070673_0_0_5"/>
<name>Q2GAP9_NOVAD</name>
<dbReference type="AlphaFoldDB" id="Q2GAP9"/>
<organism evidence="1 2">
    <name type="scientific">Novosphingobium aromaticivorans (strain ATCC 700278 / DSM 12444 / CCUG 56034 / CIP 105152 / NBRC 16084 / F199)</name>
    <dbReference type="NCBI Taxonomy" id="279238"/>
    <lineage>
        <taxon>Bacteria</taxon>
        <taxon>Pseudomonadati</taxon>
        <taxon>Pseudomonadota</taxon>
        <taxon>Alphaproteobacteria</taxon>
        <taxon>Sphingomonadales</taxon>
        <taxon>Sphingomonadaceae</taxon>
        <taxon>Novosphingobium</taxon>
    </lineage>
</organism>
<dbReference type="RefSeq" id="WP_011444288.1">
    <property type="nucleotide sequence ID" value="NC_007794.1"/>
</dbReference>
<gene>
    <name evidence="1" type="ordered locus">Saro_0627</name>
</gene>